<evidence type="ECO:0000313" key="6">
    <source>
        <dbReference type="Proteomes" id="UP000199659"/>
    </source>
</evidence>
<dbReference type="SUPFAM" id="SSF46689">
    <property type="entry name" value="Homeodomain-like"/>
    <property type="match status" value="2"/>
</dbReference>
<dbReference type="PANTHER" id="PTHR43280">
    <property type="entry name" value="ARAC-FAMILY TRANSCRIPTIONAL REGULATOR"/>
    <property type="match status" value="1"/>
</dbReference>
<evidence type="ECO:0000259" key="4">
    <source>
        <dbReference type="PROSITE" id="PS01124"/>
    </source>
</evidence>
<organism evidence="5 6">
    <name type="scientific">Anaeromicropila populeti</name>
    <dbReference type="NCBI Taxonomy" id="37658"/>
    <lineage>
        <taxon>Bacteria</taxon>
        <taxon>Bacillati</taxon>
        <taxon>Bacillota</taxon>
        <taxon>Clostridia</taxon>
        <taxon>Lachnospirales</taxon>
        <taxon>Lachnospiraceae</taxon>
        <taxon>Anaeromicropila</taxon>
    </lineage>
</organism>
<dbReference type="EMBL" id="FOYZ01000002">
    <property type="protein sequence ID" value="SFR64901.1"/>
    <property type="molecule type" value="Genomic_DNA"/>
</dbReference>
<sequence length="302" mass="35167">MLGKEFYENITFANNYPFNVTIKGMSETFPAHWHNYAEVLIVLQDSIEYNINSIPYKLNKRDFLLVHPGELHSLVCNHKDLSSYILIQLDASFIFLLPEFKKHYYWIKTFHYLPYGECPALSDYMIELASEINDLFNSNALYKDAKIYARLLEMFAGIGEYVISDSYISRALNQRWLCPSRQSDKTSHQSEITQKMIDVCSYLSQNCTKDLTLLMAANYAGFSKYHFSRLFSEFTGSSFIEFLTNERLKQAVELLLNEKLSITDVAMMSGFSSISTFNRCFQKYKHDTPSNFRKKYTPMKSS</sequence>
<accession>A0A1I6IDX0</accession>
<protein>
    <submittedName>
        <fullName evidence="5">AraC-type DNA-binding protein</fullName>
    </submittedName>
</protein>
<dbReference type="Gene3D" id="2.60.120.10">
    <property type="entry name" value="Jelly Rolls"/>
    <property type="match status" value="1"/>
</dbReference>
<reference evidence="5 6" key="1">
    <citation type="submission" date="2016-10" db="EMBL/GenBank/DDBJ databases">
        <authorList>
            <person name="de Groot N.N."/>
        </authorList>
    </citation>
    <scope>NUCLEOTIDE SEQUENCE [LARGE SCALE GENOMIC DNA]</scope>
    <source>
        <strain evidence="5 6">743A</strain>
    </source>
</reference>
<dbReference type="Pfam" id="PF12833">
    <property type="entry name" value="HTH_18"/>
    <property type="match status" value="1"/>
</dbReference>
<dbReference type="GO" id="GO:0043565">
    <property type="term" value="F:sequence-specific DNA binding"/>
    <property type="evidence" value="ECO:0007669"/>
    <property type="project" value="InterPro"/>
</dbReference>
<dbReference type="STRING" id="37658.SAMN05661086_00743"/>
<dbReference type="InterPro" id="IPR003313">
    <property type="entry name" value="AraC-bd"/>
</dbReference>
<dbReference type="SMART" id="SM00342">
    <property type="entry name" value="HTH_ARAC"/>
    <property type="match status" value="1"/>
</dbReference>
<keyword evidence="6" id="KW-1185">Reference proteome</keyword>
<evidence type="ECO:0000256" key="3">
    <source>
        <dbReference type="ARBA" id="ARBA00023163"/>
    </source>
</evidence>
<dbReference type="InterPro" id="IPR037923">
    <property type="entry name" value="HTH-like"/>
</dbReference>
<dbReference type="Pfam" id="PF02311">
    <property type="entry name" value="AraC_binding"/>
    <property type="match status" value="1"/>
</dbReference>
<dbReference type="AlphaFoldDB" id="A0A1I6IDX0"/>
<keyword evidence="2 5" id="KW-0238">DNA-binding</keyword>
<evidence type="ECO:0000313" key="5">
    <source>
        <dbReference type="EMBL" id="SFR64901.1"/>
    </source>
</evidence>
<dbReference type="RefSeq" id="WP_092559348.1">
    <property type="nucleotide sequence ID" value="NZ_FOYZ01000002.1"/>
</dbReference>
<dbReference type="Proteomes" id="UP000199659">
    <property type="component" value="Unassembled WGS sequence"/>
</dbReference>
<dbReference type="InterPro" id="IPR009057">
    <property type="entry name" value="Homeodomain-like_sf"/>
</dbReference>
<dbReference type="SUPFAM" id="SSF51215">
    <property type="entry name" value="Regulatory protein AraC"/>
    <property type="match status" value="1"/>
</dbReference>
<dbReference type="InterPro" id="IPR014710">
    <property type="entry name" value="RmlC-like_jellyroll"/>
</dbReference>
<dbReference type="OrthoDB" id="9799319at2"/>
<name>A0A1I6IDX0_9FIRM</name>
<proteinExistence type="predicted"/>
<evidence type="ECO:0000256" key="2">
    <source>
        <dbReference type="ARBA" id="ARBA00023125"/>
    </source>
</evidence>
<dbReference type="PANTHER" id="PTHR43280:SF28">
    <property type="entry name" value="HTH-TYPE TRANSCRIPTIONAL ACTIVATOR RHAS"/>
    <property type="match status" value="1"/>
</dbReference>
<evidence type="ECO:0000256" key="1">
    <source>
        <dbReference type="ARBA" id="ARBA00023015"/>
    </source>
</evidence>
<keyword evidence="1" id="KW-0805">Transcription regulation</keyword>
<keyword evidence="3" id="KW-0804">Transcription</keyword>
<dbReference type="GO" id="GO:0003700">
    <property type="term" value="F:DNA-binding transcription factor activity"/>
    <property type="evidence" value="ECO:0007669"/>
    <property type="project" value="InterPro"/>
</dbReference>
<feature type="domain" description="HTH araC/xylS-type" evidence="4">
    <location>
        <begin position="197"/>
        <end position="295"/>
    </location>
</feature>
<dbReference type="InterPro" id="IPR018060">
    <property type="entry name" value="HTH_AraC"/>
</dbReference>
<dbReference type="PROSITE" id="PS01124">
    <property type="entry name" value="HTH_ARAC_FAMILY_2"/>
    <property type="match status" value="1"/>
</dbReference>
<dbReference type="CDD" id="cd02208">
    <property type="entry name" value="cupin_RmlC-like"/>
    <property type="match status" value="1"/>
</dbReference>
<dbReference type="Gene3D" id="1.10.10.60">
    <property type="entry name" value="Homeodomain-like"/>
    <property type="match status" value="2"/>
</dbReference>
<gene>
    <name evidence="5" type="ORF">SAMN05661086_00743</name>
</gene>